<dbReference type="Gene3D" id="3.40.50.720">
    <property type="entry name" value="NAD(P)-binding Rossmann-like Domain"/>
    <property type="match status" value="1"/>
</dbReference>
<dbReference type="PANTHER" id="PTHR12126:SF11">
    <property type="entry name" value="NADH DEHYDROGENASE [UBIQUINONE] 1 ALPHA SUBCOMPLEX SUBUNIT 9, MITOCHONDRIAL"/>
    <property type="match status" value="1"/>
</dbReference>
<dbReference type="Proteomes" id="UP000238296">
    <property type="component" value="Unassembled WGS sequence"/>
</dbReference>
<feature type="compositionally biased region" description="Basic residues" evidence="1">
    <location>
        <begin position="258"/>
        <end position="268"/>
    </location>
</feature>
<name>A0A2S8BFB1_9MYCO</name>
<dbReference type="InterPro" id="IPR051207">
    <property type="entry name" value="ComplexI_NDUFA9_subunit"/>
</dbReference>
<feature type="region of interest" description="Disordered" evidence="1">
    <location>
        <begin position="241"/>
        <end position="286"/>
    </location>
</feature>
<evidence type="ECO:0000313" key="3">
    <source>
        <dbReference type="EMBL" id="PQM45342.1"/>
    </source>
</evidence>
<evidence type="ECO:0000313" key="4">
    <source>
        <dbReference type="Proteomes" id="UP000238296"/>
    </source>
</evidence>
<gene>
    <name evidence="3" type="ORF">C1Y40_04520</name>
</gene>
<dbReference type="SUPFAM" id="SSF51735">
    <property type="entry name" value="NAD(P)-binding Rossmann-fold domains"/>
    <property type="match status" value="1"/>
</dbReference>
<comment type="caution">
    <text evidence="3">The sequence shown here is derived from an EMBL/GenBank/DDBJ whole genome shotgun (WGS) entry which is preliminary data.</text>
</comment>
<feature type="domain" description="NAD(P)-binding" evidence="2">
    <location>
        <begin position="7"/>
        <end position="170"/>
    </location>
</feature>
<proteinExistence type="predicted"/>
<accession>A0A2S8BFB1</accession>
<organism evidence="3 4">
    <name type="scientific">Mycobacterium talmoniae</name>
    <dbReference type="NCBI Taxonomy" id="1858794"/>
    <lineage>
        <taxon>Bacteria</taxon>
        <taxon>Bacillati</taxon>
        <taxon>Actinomycetota</taxon>
        <taxon>Actinomycetes</taxon>
        <taxon>Mycobacteriales</taxon>
        <taxon>Mycobacteriaceae</taxon>
        <taxon>Mycobacterium</taxon>
    </lineage>
</organism>
<evidence type="ECO:0000259" key="2">
    <source>
        <dbReference type="Pfam" id="PF13460"/>
    </source>
</evidence>
<dbReference type="PANTHER" id="PTHR12126">
    <property type="entry name" value="NADH-UBIQUINONE OXIDOREDUCTASE 39 KDA SUBUNIT-RELATED"/>
    <property type="match status" value="1"/>
</dbReference>
<reference evidence="3 4" key="1">
    <citation type="journal article" date="2017" name="Int. J. Syst. Evol. Microbiol.">
        <title>Mycobacterium talmoniae sp. nov., a slowly growing mycobacterium isolated from human respiratory samples.</title>
        <authorList>
            <person name="Davidson R.M."/>
            <person name="DeGroote M.A."/>
            <person name="Marola J.L."/>
            <person name="Buss S."/>
            <person name="Jones V."/>
            <person name="McNeil M.R."/>
            <person name="Freifeld A.G."/>
            <person name="Elaine Epperson L."/>
            <person name="Hasan N.A."/>
            <person name="Jackson M."/>
            <person name="Iwen P.C."/>
            <person name="Salfinger M."/>
            <person name="Strong M."/>
        </authorList>
    </citation>
    <scope>NUCLEOTIDE SEQUENCE [LARGE SCALE GENOMIC DNA]</scope>
    <source>
        <strain evidence="3 4">ATCC BAA-2683</strain>
    </source>
</reference>
<evidence type="ECO:0000256" key="1">
    <source>
        <dbReference type="SAM" id="MobiDB-lite"/>
    </source>
</evidence>
<dbReference type="InterPro" id="IPR036291">
    <property type="entry name" value="NAD(P)-bd_dom_sf"/>
</dbReference>
<dbReference type="Pfam" id="PF13460">
    <property type="entry name" value="NAD_binding_10"/>
    <property type="match status" value="1"/>
</dbReference>
<sequence length="286" mass="29672">MKITVMGASGQIGSKVVALLGAAGHETVAASRNSGADVLTGDGLAEALAGADVLVDVVNSPNFDDDPVLDFFTKSTTNLVAAAKAADVGHYVALSIVGCDGLPDSGYMRAKVAQERIIAESGLPYTIVRATQFHEFADGITASLTVDGTVRAPEGLIQPIAGAEVAAEVARAAQAAPVDGIVNIGGPEKMTFAELAELVLAHRGESLPIAVDPSAVYFGTKVGDAGLVTGEGACWPKPAWPTGWPRSDRTARPDRVGHRGHRRHRVRVRPAAGAARRRGDHHRSLP</sequence>
<feature type="compositionally biased region" description="Basic and acidic residues" evidence="1">
    <location>
        <begin position="246"/>
        <end position="257"/>
    </location>
</feature>
<dbReference type="InterPro" id="IPR016040">
    <property type="entry name" value="NAD(P)-bd_dom"/>
</dbReference>
<dbReference type="EMBL" id="PPEA01000653">
    <property type="protein sequence ID" value="PQM45342.1"/>
    <property type="molecule type" value="Genomic_DNA"/>
</dbReference>
<feature type="compositionally biased region" description="Basic residues" evidence="1">
    <location>
        <begin position="275"/>
        <end position="286"/>
    </location>
</feature>
<dbReference type="AlphaFoldDB" id="A0A2S8BFB1"/>
<dbReference type="GO" id="GO:0044877">
    <property type="term" value="F:protein-containing complex binding"/>
    <property type="evidence" value="ECO:0007669"/>
    <property type="project" value="TreeGrafter"/>
</dbReference>
<protein>
    <recommendedName>
        <fullName evidence="2">NAD(P)-binding domain-containing protein</fullName>
    </recommendedName>
</protein>